<evidence type="ECO:0000313" key="1">
    <source>
        <dbReference type="EMBL" id="QSQ17113.1"/>
    </source>
</evidence>
<dbReference type="SUPFAM" id="SSF53335">
    <property type="entry name" value="S-adenosyl-L-methionine-dependent methyltransferases"/>
    <property type="match status" value="1"/>
</dbReference>
<accession>A0ABX7NFC9</accession>
<keyword evidence="1" id="KW-0808">Transferase</keyword>
<reference evidence="1 2" key="1">
    <citation type="submission" date="2021-02" db="EMBL/GenBank/DDBJ databases">
        <title>De Novo genome assembly of isolated myxobacteria.</title>
        <authorList>
            <person name="Stevens D.C."/>
        </authorList>
    </citation>
    <scope>NUCLEOTIDE SEQUENCE [LARGE SCALE GENOMIC DNA]</scope>
    <source>
        <strain evidence="1 2">SCHIC003</strain>
    </source>
</reference>
<name>A0ABX7NFC9_9BACT</name>
<sequence>MGITMSPQEYATAFRLLAATARHPENIARVVEERMLPGLAPRPSLLDVGAGSGKVAQRLAPHFGSLTLLEPNREQISGLKLDQAKVLIEPFERYDAPEKHELVLCSHVLYHVPLSDWGAFIDRLLSFVRPGGYCLLIMAAGRGPTFDLCRDFADTLNFGALLLDTVRGKQLPHEVLPTMSGFAARTFEEMYTLCRFFVLEGCFTAEQLAAMDADAARELDRKLRLHAERCLGPDGVYRLEQDEDMILIPCP</sequence>
<gene>
    <name evidence="1" type="ORF">JY572_14080</name>
</gene>
<organism evidence="1 2">
    <name type="scientific">Myxococcus landrumensis</name>
    <dbReference type="NCBI Taxonomy" id="2813577"/>
    <lineage>
        <taxon>Bacteria</taxon>
        <taxon>Pseudomonadati</taxon>
        <taxon>Myxococcota</taxon>
        <taxon>Myxococcia</taxon>
        <taxon>Myxococcales</taxon>
        <taxon>Cystobacterineae</taxon>
        <taxon>Myxococcaceae</taxon>
        <taxon>Myxococcus</taxon>
    </lineage>
</organism>
<dbReference type="Pfam" id="PF13489">
    <property type="entry name" value="Methyltransf_23"/>
    <property type="match status" value="1"/>
</dbReference>
<dbReference type="GO" id="GO:0032259">
    <property type="term" value="P:methylation"/>
    <property type="evidence" value="ECO:0007669"/>
    <property type="project" value="UniProtKB-KW"/>
</dbReference>
<proteinExistence type="predicted"/>
<evidence type="ECO:0000313" key="2">
    <source>
        <dbReference type="Proteomes" id="UP000663090"/>
    </source>
</evidence>
<keyword evidence="2" id="KW-1185">Reference proteome</keyword>
<dbReference type="EMBL" id="CP071091">
    <property type="protein sequence ID" value="QSQ17113.1"/>
    <property type="molecule type" value="Genomic_DNA"/>
</dbReference>
<keyword evidence="1" id="KW-0489">Methyltransferase</keyword>
<dbReference type="Gene3D" id="3.40.50.150">
    <property type="entry name" value="Vaccinia Virus protein VP39"/>
    <property type="match status" value="1"/>
</dbReference>
<dbReference type="CDD" id="cd02440">
    <property type="entry name" value="AdoMet_MTases"/>
    <property type="match status" value="1"/>
</dbReference>
<dbReference type="Proteomes" id="UP000663090">
    <property type="component" value="Chromosome"/>
</dbReference>
<dbReference type="InterPro" id="IPR029063">
    <property type="entry name" value="SAM-dependent_MTases_sf"/>
</dbReference>
<dbReference type="RefSeq" id="WP_206718748.1">
    <property type="nucleotide sequence ID" value="NZ_CP071091.1"/>
</dbReference>
<protein>
    <submittedName>
        <fullName evidence="1">Class I SAM-dependent methyltransferase</fullName>
    </submittedName>
</protein>
<dbReference type="GO" id="GO:0008168">
    <property type="term" value="F:methyltransferase activity"/>
    <property type="evidence" value="ECO:0007669"/>
    <property type="project" value="UniProtKB-KW"/>
</dbReference>